<keyword evidence="13" id="KW-0407">Ion channel</keyword>
<comment type="caution">
    <text evidence="19">The sequence shown here is derived from an EMBL/GenBank/DDBJ whole genome shotgun (WGS) entry which is preliminary data.</text>
</comment>
<feature type="signal peptide" evidence="15">
    <location>
        <begin position="1"/>
        <end position="28"/>
    </location>
</feature>
<feature type="chain" id="PRO_5029010449" evidence="15">
    <location>
        <begin position="29"/>
        <end position="285"/>
    </location>
</feature>
<keyword evidence="5" id="KW-0812">Transmembrane</keyword>
<keyword evidence="4" id="KW-0813">Transport</keyword>
<dbReference type="EMBL" id="JAAKZG010000004">
    <property type="protein sequence ID" value="NGN41932.1"/>
    <property type="molecule type" value="Genomic_DNA"/>
</dbReference>
<evidence type="ECO:0000259" key="16">
    <source>
        <dbReference type="SMART" id="SM00062"/>
    </source>
</evidence>
<comment type="subcellular location">
    <subcellularLocation>
        <location evidence="2">Cell envelope</location>
    </subcellularLocation>
    <subcellularLocation>
        <location evidence="1">Membrane</location>
        <topology evidence="1">Multi-pass membrane protein</topology>
    </subcellularLocation>
</comment>
<feature type="domain" description="Solute-binding protein family 3/N-terminal" evidence="16">
    <location>
        <begin position="33"/>
        <end position="280"/>
    </location>
</feature>
<evidence type="ECO:0000256" key="1">
    <source>
        <dbReference type="ARBA" id="ARBA00004141"/>
    </source>
</evidence>
<evidence type="ECO:0000313" key="19">
    <source>
        <dbReference type="EMBL" id="NGN41932.1"/>
    </source>
</evidence>
<evidence type="ECO:0000256" key="14">
    <source>
        <dbReference type="RuleBase" id="RU003744"/>
    </source>
</evidence>
<evidence type="ECO:0000256" key="2">
    <source>
        <dbReference type="ARBA" id="ARBA00004196"/>
    </source>
</evidence>
<dbReference type="AlphaFoldDB" id="A0A7C9VCP8"/>
<dbReference type="GO" id="GO:0016020">
    <property type="term" value="C:membrane"/>
    <property type="evidence" value="ECO:0007669"/>
    <property type="project" value="UniProtKB-SubCell"/>
</dbReference>
<evidence type="ECO:0000256" key="6">
    <source>
        <dbReference type="ARBA" id="ARBA00022729"/>
    </source>
</evidence>
<name>A0A7C9VCP8_9HYPH</name>
<dbReference type="InterPro" id="IPR019594">
    <property type="entry name" value="Glu/Gly-bd"/>
</dbReference>
<evidence type="ECO:0000256" key="7">
    <source>
        <dbReference type="ARBA" id="ARBA00022989"/>
    </source>
</evidence>
<comment type="similarity">
    <text evidence="3 14">Belongs to the bacterial solute-binding protein 3 family.</text>
</comment>
<dbReference type="PROSITE" id="PS51318">
    <property type="entry name" value="TAT"/>
    <property type="match status" value="1"/>
</dbReference>
<dbReference type="Gene3D" id="3.40.190.10">
    <property type="entry name" value="Periplasmic binding protein-like II"/>
    <property type="match status" value="2"/>
</dbReference>
<organism evidence="19 20">
    <name type="scientific">Mesorhizobium zhangyense</name>
    <dbReference type="NCBI Taxonomy" id="1776730"/>
    <lineage>
        <taxon>Bacteria</taxon>
        <taxon>Pseudomonadati</taxon>
        <taxon>Pseudomonadota</taxon>
        <taxon>Alphaproteobacteria</taxon>
        <taxon>Hyphomicrobiales</taxon>
        <taxon>Phyllobacteriaceae</taxon>
        <taxon>Mesorhizobium</taxon>
    </lineage>
</organism>
<keyword evidence="6 15" id="KW-0732">Signal</keyword>
<keyword evidence="12" id="KW-1071">Ligand-gated ion channel</keyword>
<keyword evidence="20" id="KW-1185">Reference proteome</keyword>
<evidence type="ECO:0000259" key="18">
    <source>
        <dbReference type="SMART" id="SM00918"/>
    </source>
</evidence>
<keyword evidence="8" id="KW-0406">Ion transport</keyword>
<dbReference type="InterPro" id="IPR006311">
    <property type="entry name" value="TAT_signal"/>
</dbReference>
<sequence>MNITRKTFLRMGLAAVAGLAVAPSALLAQGRKKYVFATEGAFPPFNMTRPNGELYGFELDMLAEIAKRADFDYEVIAQAWDGMIQGLIDGKYNGVIDSVSVTDKRLEVVDFSLPYTTGGSTFAVMKESGIELPGAGTFVDLDDAAATDAAIAAIAKVLNGKTVGVHVSTIQFDFLNKYLADKGVTIRSYQTGPEVYQDLTNGRLDAGMASVTNISAFLEKNVETATATGPSFMGGVMGRGAAIVVQKGDKELAGLLSKGLKEMSDDGTLADLSNKWFGMVVTPTL</sequence>
<feature type="domain" description="Ionotropic glutamate receptor L-glutamate and glycine-binding" evidence="18">
    <location>
        <begin position="44"/>
        <end position="89"/>
    </location>
</feature>
<evidence type="ECO:0000256" key="11">
    <source>
        <dbReference type="ARBA" id="ARBA00023180"/>
    </source>
</evidence>
<evidence type="ECO:0000256" key="8">
    <source>
        <dbReference type="ARBA" id="ARBA00023065"/>
    </source>
</evidence>
<feature type="domain" description="Ionotropic glutamate receptor C-terminal" evidence="17">
    <location>
        <begin position="33"/>
        <end position="279"/>
    </location>
</feature>
<evidence type="ECO:0000256" key="9">
    <source>
        <dbReference type="ARBA" id="ARBA00023136"/>
    </source>
</evidence>
<dbReference type="GO" id="GO:0015276">
    <property type="term" value="F:ligand-gated monoatomic ion channel activity"/>
    <property type="evidence" value="ECO:0007669"/>
    <property type="project" value="InterPro"/>
</dbReference>
<reference evidence="19 20" key="1">
    <citation type="submission" date="2020-02" db="EMBL/GenBank/DDBJ databases">
        <title>Genome sequence of the type strain CGMCC 1.15528 of Mesorhizobium zhangyense.</title>
        <authorList>
            <person name="Gao J."/>
            <person name="Sun J."/>
        </authorList>
    </citation>
    <scope>NUCLEOTIDE SEQUENCE [LARGE SCALE GENOMIC DNA]</scope>
    <source>
        <strain evidence="19 20">CGMCC 1.15528</strain>
    </source>
</reference>
<keyword evidence="7" id="KW-1133">Transmembrane helix</keyword>
<keyword evidence="9" id="KW-0472">Membrane</keyword>
<accession>A0A7C9VCP8</accession>
<dbReference type="SMART" id="SM00918">
    <property type="entry name" value="Lig_chan-Glu_bd"/>
    <property type="match status" value="1"/>
</dbReference>
<evidence type="ECO:0000256" key="3">
    <source>
        <dbReference type="ARBA" id="ARBA00010333"/>
    </source>
</evidence>
<dbReference type="InterPro" id="IPR018313">
    <property type="entry name" value="SBP_3_CS"/>
</dbReference>
<dbReference type="PANTHER" id="PTHR35936:SF19">
    <property type="entry name" value="AMINO-ACID-BINDING PROTEIN YXEM-RELATED"/>
    <property type="match status" value="1"/>
</dbReference>
<evidence type="ECO:0000256" key="13">
    <source>
        <dbReference type="ARBA" id="ARBA00023303"/>
    </source>
</evidence>
<keyword evidence="11" id="KW-0325">Glycoprotein</keyword>
<evidence type="ECO:0000256" key="10">
    <source>
        <dbReference type="ARBA" id="ARBA00023170"/>
    </source>
</evidence>
<dbReference type="SUPFAM" id="SSF53850">
    <property type="entry name" value="Periplasmic binding protein-like II"/>
    <property type="match status" value="1"/>
</dbReference>
<dbReference type="InterPro" id="IPR001320">
    <property type="entry name" value="Iontro_rcpt_C"/>
</dbReference>
<dbReference type="RefSeq" id="WP_165117796.1">
    <property type="nucleotide sequence ID" value="NZ_JAAKZG010000004.1"/>
</dbReference>
<evidence type="ECO:0000256" key="5">
    <source>
        <dbReference type="ARBA" id="ARBA00022692"/>
    </source>
</evidence>
<dbReference type="PROSITE" id="PS01039">
    <property type="entry name" value="SBP_BACTERIAL_3"/>
    <property type="match status" value="1"/>
</dbReference>
<protein>
    <submittedName>
        <fullName evidence="19">Transporter substrate-binding domain-containing protein</fullName>
    </submittedName>
</protein>
<evidence type="ECO:0000259" key="17">
    <source>
        <dbReference type="SMART" id="SM00079"/>
    </source>
</evidence>
<evidence type="ECO:0000256" key="12">
    <source>
        <dbReference type="ARBA" id="ARBA00023286"/>
    </source>
</evidence>
<dbReference type="Pfam" id="PF00497">
    <property type="entry name" value="SBP_bac_3"/>
    <property type="match status" value="1"/>
</dbReference>
<proteinExistence type="inferred from homology"/>
<keyword evidence="10" id="KW-0675">Receptor</keyword>
<dbReference type="InterPro" id="IPR001638">
    <property type="entry name" value="Solute-binding_3/MltF_N"/>
</dbReference>
<dbReference type="GO" id="GO:0030313">
    <property type="term" value="C:cell envelope"/>
    <property type="evidence" value="ECO:0007669"/>
    <property type="project" value="UniProtKB-SubCell"/>
</dbReference>
<dbReference type="Proteomes" id="UP000481252">
    <property type="component" value="Unassembled WGS sequence"/>
</dbReference>
<dbReference type="SMART" id="SM00079">
    <property type="entry name" value="PBPe"/>
    <property type="match status" value="1"/>
</dbReference>
<dbReference type="SMART" id="SM00062">
    <property type="entry name" value="PBPb"/>
    <property type="match status" value="1"/>
</dbReference>
<dbReference type="PANTHER" id="PTHR35936">
    <property type="entry name" value="MEMBRANE-BOUND LYTIC MUREIN TRANSGLYCOSYLASE F"/>
    <property type="match status" value="1"/>
</dbReference>
<evidence type="ECO:0000256" key="4">
    <source>
        <dbReference type="ARBA" id="ARBA00022448"/>
    </source>
</evidence>
<evidence type="ECO:0000256" key="15">
    <source>
        <dbReference type="SAM" id="SignalP"/>
    </source>
</evidence>
<evidence type="ECO:0000313" key="20">
    <source>
        <dbReference type="Proteomes" id="UP000481252"/>
    </source>
</evidence>
<gene>
    <name evidence="19" type="ORF">G6N74_12720</name>
</gene>